<comment type="catalytic activity">
    <reaction evidence="1 6">
        <text>[protein]-peptidylproline (omega=180) = [protein]-peptidylproline (omega=0)</text>
        <dbReference type="Rhea" id="RHEA:16237"/>
        <dbReference type="Rhea" id="RHEA-COMP:10747"/>
        <dbReference type="Rhea" id="RHEA-COMP:10748"/>
        <dbReference type="ChEBI" id="CHEBI:83833"/>
        <dbReference type="ChEBI" id="CHEBI:83834"/>
        <dbReference type="EC" id="5.2.1.8"/>
    </reaction>
</comment>
<dbReference type="InterPro" id="IPR046357">
    <property type="entry name" value="PPIase_dom_sf"/>
</dbReference>
<feature type="compositionally biased region" description="Basic residues" evidence="7">
    <location>
        <begin position="329"/>
        <end position="340"/>
    </location>
</feature>
<dbReference type="STRING" id="688246.Premu_0662"/>
<feature type="chain" id="PRO_5003381057" description="peptidylprolyl isomerase" evidence="8">
    <location>
        <begin position="21"/>
        <end position="340"/>
    </location>
</feature>
<feature type="region of interest" description="Disordered" evidence="7">
    <location>
        <begin position="310"/>
        <end position="340"/>
    </location>
</feature>
<dbReference type="Pfam" id="PF01346">
    <property type="entry name" value="FKBP_N"/>
    <property type="match status" value="1"/>
</dbReference>
<dbReference type="InterPro" id="IPR001179">
    <property type="entry name" value="PPIase_FKBP_dom"/>
</dbReference>
<keyword evidence="4 6" id="KW-0697">Rotamase</keyword>
<dbReference type="AlphaFoldDB" id="F8N654"/>
<evidence type="ECO:0000256" key="1">
    <source>
        <dbReference type="ARBA" id="ARBA00000971"/>
    </source>
</evidence>
<dbReference type="PROSITE" id="PS50059">
    <property type="entry name" value="FKBP_PPIASE"/>
    <property type="match status" value="1"/>
</dbReference>
<dbReference type="eggNOG" id="COG0545">
    <property type="taxonomic scope" value="Bacteria"/>
</dbReference>
<evidence type="ECO:0000256" key="6">
    <source>
        <dbReference type="PROSITE-ProRule" id="PRU00277"/>
    </source>
</evidence>
<feature type="compositionally biased region" description="Basic and acidic residues" evidence="7">
    <location>
        <begin position="310"/>
        <end position="319"/>
    </location>
</feature>
<evidence type="ECO:0000313" key="11">
    <source>
        <dbReference type="Proteomes" id="UP000002772"/>
    </source>
</evidence>
<dbReference type="GO" id="GO:0003755">
    <property type="term" value="F:peptidyl-prolyl cis-trans isomerase activity"/>
    <property type="evidence" value="ECO:0007669"/>
    <property type="project" value="UniProtKB-KW"/>
</dbReference>
<evidence type="ECO:0000256" key="4">
    <source>
        <dbReference type="ARBA" id="ARBA00023110"/>
    </source>
</evidence>
<dbReference type="PANTHER" id="PTHR43811:SF19">
    <property type="entry name" value="39 KDA FK506-BINDING NUCLEAR PROTEIN"/>
    <property type="match status" value="1"/>
</dbReference>
<accession>F8N654</accession>
<dbReference type="EMBL" id="GL945017">
    <property type="protein sequence ID" value="EGN56135.1"/>
    <property type="molecule type" value="Genomic_DNA"/>
</dbReference>
<dbReference type="PANTHER" id="PTHR43811">
    <property type="entry name" value="FKBP-TYPE PEPTIDYL-PROLYL CIS-TRANS ISOMERASE FKPA"/>
    <property type="match status" value="1"/>
</dbReference>
<dbReference type="RefSeq" id="WP_007573085.1">
    <property type="nucleotide sequence ID" value="NZ_BPTS01000001.1"/>
</dbReference>
<evidence type="ECO:0000256" key="5">
    <source>
        <dbReference type="ARBA" id="ARBA00023235"/>
    </source>
</evidence>
<evidence type="ECO:0000256" key="2">
    <source>
        <dbReference type="ARBA" id="ARBA00006577"/>
    </source>
</evidence>
<dbReference type="GO" id="GO:0006457">
    <property type="term" value="P:protein folding"/>
    <property type="evidence" value="ECO:0007669"/>
    <property type="project" value="InterPro"/>
</dbReference>
<dbReference type="Pfam" id="PF00254">
    <property type="entry name" value="FKBP_C"/>
    <property type="match status" value="1"/>
</dbReference>
<evidence type="ECO:0000256" key="8">
    <source>
        <dbReference type="SAM" id="SignalP"/>
    </source>
</evidence>
<dbReference type="Proteomes" id="UP000002772">
    <property type="component" value="Unassembled WGS sequence"/>
</dbReference>
<comment type="similarity">
    <text evidence="2">Belongs to the FKBP-type PPIase family.</text>
</comment>
<evidence type="ECO:0000259" key="9">
    <source>
        <dbReference type="PROSITE" id="PS50059"/>
    </source>
</evidence>
<protein>
    <recommendedName>
        <fullName evidence="3 6">peptidylprolyl isomerase</fullName>
        <ecNumber evidence="3 6">5.2.1.8</ecNumber>
    </recommendedName>
</protein>
<keyword evidence="5 6" id="KW-0413">Isomerase</keyword>
<reference evidence="11" key="1">
    <citation type="journal article" date="2011" name="Stand. Genomic Sci.">
        <title>Non-contiguous finished genome sequence of the opportunistic oral pathogen Prevotella multisaccharivorax type strain (PPPA20).</title>
        <authorList>
            <person name="Pati A."/>
            <person name="Gronow S."/>
            <person name="Lu M."/>
            <person name="Lapidus A."/>
            <person name="Nolan M."/>
            <person name="Lucas S."/>
            <person name="Hammon N."/>
            <person name="Deshpande S."/>
            <person name="Cheng J.F."/>
            <person name="Tapia R."/>
            <person name="Han C."/>
            <person name="Goodwin L."/>
            <person name="Pitluck S."/>
            <person name="Liolios K."/>
            <person name="Pagani I."/>
            <person name="Mavromatis K."/>
            <person name="Mikhailova N."/>
            <person name="Huntemann M."/>
            <person name="Chen A."/>
            <person name="Palaniappan K."/>
            <person name="Land M."/>
            <person name="Hauser L."/>
            <person name="Detter J.C."/>
            <person name="Brambilla E.M."/>
            <person name="Rohde M."/>
            <person name="Goker M."/>
            <person name="Woyke T."/>
            <person name="Bristow J."/>
            <person name="Eisen J.A."/>
            <person name="Markowitz V."/>
            <person name="Hugenholtz P."/>
            <person name="Kyrpides N.C."/>
            <person name="Klenk H.P."/>
            <person name="Ivanova N."/>
        </authorList>
    </citation>
    <scope>NUCLEOTIDE SEQUENCE [LARGE SCALE GENOMIC DNA]</scope>
    <source>
        <strain evidence="11">DSM 17128</strain>
    </source>
</reference>
<sequence>MKKVLLFVSLLLAVTVSTMAAGDKKKEYKKENKKECMGHACCNGQPVKLTTSSDSTSYAAGYAATEGLLQYLTQRMNVDTAHIADFVRGFREAAAKAKDPAFAAYIAGSTIATQATGQILPNMSRDLTGTDDSIATAPFYEGFIAGVRQDTAVFKMDKARKRFEDKSKEARETRNRIFKKENEEWLASNKTKPGVITLPSGLQYKVLREGNGPKPKATDEVEVVYEGKTIDGKVFDATKNHGGKKTDSFRCDQVIKGWTEALTSMNVGSKWEIYIPQNLAYGAREAGEIKPYSTLIFTVELVGIKVPEATKAEETKAADSKATPQAKKSAGKKKAPGKKK</sequence>
<evidence type="ECO:0000256" key="3">
    <source>
        <dbReference type="ARBA" id="ARBA00013194"/>
    </source>
</evidence>
<evidence type="ECO:0000313" key="10">
    <source>
        <dbReference type="EMBL" id="EGN56135.1"/>
    </source>
</evidence>
<feature type="domain" description="PPIase FKBP-type" evidence="9">
    <location>
        <begin position="218"/>
        <end position="305"/>
    </location>
</feature>
<organism evidence="10 11">
    <name type="scientific">Hallella multisaccharivorax DSM 17128</name>
    <dbReference type="NCBI Taxonomy" id="688246"/>
    <lineage>
        <taxon>Bacteria</taxon>
        <taxon>Pseudomonadati</taxon>
        <taxon>Bacteroidota</taxon>
        <taxon>Bacteroidia</taxon>
        <taxon>Bacteroidales</taxon>
        <taxon>Prevotellaceae</taxon>
        <taxon>Hallella</taxon>
    </lineage>
</organism>
<dbReference type="SUPFAM" id="SSF54534">
    <property type="entry name" value="FKBP-like"/>
    <property type="match status" value="1"/>
</dbReference>
<dbReference type="Gene3D" id="1.10.287.460">
    <property type="entry name" value="Peptidyl-prolyl cis-trans isomerase, FKBP-type, N-terminal domain"/>
    <property type="match status" value="1"/>
</dbReference>
<keyword evidence="8" id="KW-0732">Signal</keyword>
<dbReference type="Gene3D" id="3.10.50.40">
    <property type="match status" value="1"/>
</dbReference>
<gene>
    <name evidence="10" type="ORF">Premu_0662</name>
</gene>
<dbReference type="InterPro" id="IPR000774">
    <property type="entry name" value="PPIase_FKBP_N"/>
</dbReference>
<evidence type="ECO:0000256" key="7">
    <source>
        <dbReference type="SAM" id="MobiDB-lite"/>
    </source>
</evidence>
<dbReference type="OrthoDB" id="9814548at2"/>
<dbReference type="EC" id="5.2.1.8" evidence="3 6"/>
<keyword evidence="11" id="KW-1185">Reference proteome</keyword>
<feature type="signal peptide" evidence="8">
    <location>
        <begin position="1"/>
        <end position="20"/>
    </location>
</feature>
<name>F8N654_9BACT</name>
<proteinExistence type="inferred from homology"/>
<dbReference type="HOGENOM" id="CLU_013615_0_0_10"/>
<dbReference type="InterPro" id="IPR036944">
    <property type="entry name" value="PPIase_FKBP_N_sf"/>
</dbReference>